<reference evidence="1 2" key="1">
    <citation type="journal article" date="2003" name="Int. J. Syst. Evol. Microbiol.">
        <title>Bacillus nealsonii sp. nov., isolated from a spacecraft-assembly facility, whose spores are gamma-radiation resistant.</title>
        <authorList>
            <person name="Venkateswaran K."/>
            <person name="Kempf M."/>
            <person name="Chen F."/>
            <person name="Satomi M."/>
            <person name="Nicholson W."/>
            <person name="Kern R."/>
        </authorList>
    </citation>
    <scope>NUCLEOTIDE SEQUENCE [LARGE SCALE GENOMIC DNA]</scope>
    <source>
        <strain evidence="1 2">FO-92</strain>
    </source>
</reference>
<dbReference type="RefSeq" id="WP_101176133.1">
    <property type="nucleotide sequence ID" value="NZ_PISE01000011.1"/>
</dbReference>
<dbReference type="AlphaFoldDB" id="A0A2N0Z5C0"/>
<dbReference type="Gene3D" id="1.20.1260.10">
    <property type="match status" value="1"/>
</dbReference>
<dbReference type="InterPro" id="IPR021617">
    <property type="entry name" value="DUF3231"/>
</dbReference>
<dbReference type="Pfam" id="PF11553">
    <property type="entry name" value="DUF3231"/>
    <property type="match status" value="1"/>
</dbReference>
<evidence type="ECO:0000313" key="1">
    <source>
        <dbReference type="EMBL" id="PKG24700.1"/>
    </source>
</evidence>
<dbReference type="OrthoDB" id="1934429at2"/>
<proteinExistence type="predicted"/>
<protein>
    <recommendedName>
        <fullName evidence="3">DUF3231 family protein</fullName>
    </recommendedName>
</protein>
<comment type="caution">
    <text evidence="1">The sequence shown here is derived from an EMBL/GenBank/DDBJ whole genome shotgun (WGS) entry which is preliminary data.</text>
</comment>
<accession>A0A2N0Z5C0</accession>
<dbReference type="InterPro" id="IPR012347">
    <property type="entry name" value="Ferritin-like"/>
</dbReference>
<evidence type="ECO:0008006" key="3">
    <source>
        <dbReference type="Google" id="ProtNLM"/>
    </source>
</evidence>
<sequence length="182" mass="20488">MAHKMEAILDYFKTKFHSEPKPRLHVGEVMGCWTYHTAIAEEIPVLEMALNTTTDNVLVKLINEAKEIAVEQRNILEKFMLNEGVSLSISSESKPKSDPNAIPLGAKSTDLEIANLLVAKVASNIVMCSTNITQSVRSDVGLMWIRFHTEKCIYGMELKTKMREHGWIKMPPYYNPPGAPNE</sequence>
<name>A0A2N0Z5C0_9BACI</name>
<evidence type="ECO:0000313" key="2">
    <source>
        <dbReference type="Proteomes" id="UP000233375"/>
    </source>
</evidence>
<gene>
    <name evidence="1" type="ORF">CWS01_05455</name>
</gene>
<dbReference type="EMBL" id="PISE01000011">
    <property type="protein sequence ID" value="PKG24700.1"/>
    <property type="molecule type" value="Genomic_DNA"/>
</dbReference>
<organism evidence="1 2">
    <name type="scientific">Niallia nealsonii</name>
    <dbReference type="NCBI Taxonomy" id="115979"/>
    <lineage>
        <taxon>Bacteria</taxon>
        <taxon>Bacillati</taxon>
        <taxon>Bacillota</taxon>
        <taxon>Bacilli</taxon>
        <taxon>Bacillales</taxon>
        <taxon>Bacillaceae</taxon>
        <taxon>Niallia</taxon>
    </lineage>
</organism>
<keyword evidence="2" id="KW-1185">Reference proteome</keyword>
<dbReference type="Proteomes" id="UP000233375">
    <property type="component" value="Unassembled WGS sequence"/>
</dbReference>